<evidence type="ECO:0000313" key="12">
    <source>
        <dbReference type="EMBL" id="MBU5668563.1"/>
    </source>
</evidence>
<evidence type="ECO:0000256" key="6">
    <source>
        <dbReference type="ARBA" id="ARBA00022692"/>
    </source>
</evidence>
<keyword evidence="4" id="KW-1003">Cell membrane</keyword>
<evidence type="ECO:0000256" key="3">
    <source>
        <dbReference type="ARBA" id="ARBA00012438"/>
    </source>
</evidence>
<proteinExistence type="predicted"/>
<dbReference type="InterPro" id="IPR003594">
    <property type="entry name" value="HATPase_dom"/>
</dbReference>
<evidence type="ECO:0000256" key="1">
    <source>
        <dbReference type="ARBA" id="ARBA00000085"/>
    </source>
</evidence>
<reference evidence="12 13" key="1">
    <citation type="submission" date="2021-06" db="EMBL/GenBank/DDBJ databases">
        <authorList>
            <person name="Sun Q."/>
            <person name="Li D."/>
        </authorList>
    </citation>
    <scope>NUCLEOTIDE SEQUENCE [LARGE SCALE GENOMIC DNA]</scope>
    <source>
        <strain evidence="12 13">MSJ-1</strain>
    </source>
</reference>
<name>A0ABS6FGH2_9FIRM</name>
<evidence type="ECO:0000256" key="2">
    <source>
        <dbReference type="ARBA" id="ARBA00004651"/>
    </source>
</evidence>
<dbReference type="RefSeq" id="WP_216548356.1">
    <property type="nucleotide sequence ID" value="NZ_JAHLQO010000001.1"/>
</dbReference>
<keyword evidence="8 10" id="KW-1133">Transmembrane helix</keyword>
<dbReference type="InterPro" id="IPR005467">
    <property type="entry name" value="His_kinase_dom"/>
</dbReference>
<dbReference type="PROSITE" id="PS50109">
    <property type="entry name" value="HIS_KIN"/>
    <property type="match status" value="1"/>
</dbReference>
<feature type="domain" description="Histidine kinase" evidence="11">
    <location>
        <begin position="121"/>
        <end position="320"/>
    </location>
</feature>
<dbReference type="EC" id="2.7.13.3" evidence="3"/>
<feature type="transmembrane region" description="Helical" evidence="10">
    <location>
        <begin position="40"/>
        <end position="60"/>
    </location>
</feature>
<dbReference type="Pfam" id="PF02518">
    <property type="entry name" value="HATPase_c"/>
    <property type="match status" value="1"/>
</dbReference>
<dbReference type="SMART" id="SM00387">
    <property type="entry name" value="HATPase_c"/>
    <property type="match status" value="1"/>
</dbReference>
<evidence type="ECO:0000259" key="11">
    <source>
        <dbReference type="PROSITE" id="PS50109"/>
    </source>
</evidence>
<accession>A0ABS6FGH2</accession>
<protein>
    <recommendedName>
        <fullName evidence="3">histidine kinase</fullName>
        <ecNumber evidence="3">2.7.13.3</ecNumber>
    </recommendedName>
</protein>
<comment type="catalytic activity">
    <reaction evidence="1">
        <text>ATP + protein L-histidine = ADP + protein N-phospho-L-histidine.</text>
        <dbReference type="EC" id="2.7.13.3"/>
    </reaction>
</comment>
<evidence type="ECO:0000256" key="9">
    <source>
        <dbReference type="ARBA" id="ARBA00023136"/>
    </source>
</evidence>
<dbReference type="PANTHER" id="PTHR45453">
    <property type="entry name" value="PHOSPHATE REGULON SENSOR PROTEIN PHOR"/>
    <property type="match status" value="1"/>
</dbReference>
<gene>
    <name evidence="12" type="ORF">KQI68_01780</name>
</gene>
<evidence type="ECO:0000313" key="13">
    <source>
        <dbReference type="Proteomes" id="UP000783742"/>
    </source>
</evidence>
<keyword evidence="6 10" id="KW-0812">Transmembrane</keyword>
<comment type="caution">
    <text evidence="12">The sequence shown here is derived from an EMBL/GenBank/DDBJ whole genome shotgun (WGS) entry which is preliminary data.</text>
</comment>
<dbReference type="GO" id="GO:0016301">
    <property type="term" value="F:kinase activity"/>
    <property type="evidence" value="ECO:0007669"/>
    <property type="project" value="UniProtKB-KW"/>
</dbReference>
<keyword evidence="5" id="KW-0808">Transferase</keyword>
<evidence type="ECO:0000256" key="10">
    <source>
        <dbReference type="SAM" id="Phobius"/>
    </source>
</evidence>
<comment type="subcellular location">
    <subcellularLocation>
        <location evidence="2">Cell membrane</location>
        <topology evidence="2">Multi-pass membrane protein</topology>
    </subcellularLocation>
</comment>
<evidence type="ECO:0000256" key="4">
    <source>
        <dbReference type="ARBA" id="ARBA00022475"/>
    </source>
</evidence>
<keyword evidence="13" id="KW-1185">Reference proteome</keyword>
<sequence length="321" mass="37929">MYRLSISDFIKKEKYIISFGFAVFIYIFLFSLFLMNSINLSIYMSLCYLILLFIFLIFLYNEKNKIHNEEITWLNRKEFDEDLPNADSKLVDEIKRLNKKIIDFKNLEKTNNYKIKDYLTVWTHQIKSPIFALRLLLKQDEINISECNKKIFEIEEYISNILGYVRLNSNSTDYVFDKISLDEIIRDVIRKYSIQFIGKNNSVEFKETNKLILTDAKWFSFLLEQIISNSCKYTENGEISIYIEDDELVIEDSGIGIIKEDIPRIFDQGYTGYNGRLMKKSTGLGLNLAKEIGKSLRLNLRCESEVNKFTKIYIDLKNVME</sequence>
<dbReference type="PANTHER" id="PTHR45453:SF2">
    <property type="entry name" value="HISTIDINE KINASE"/>
    <property type="match status" value="1"/>
</dbReference>
<dbReference type="EMBL" id="JAHLQO010000001">
    <property type="protein sequence ID" value="MBU5668563.1"/>
    <property type="molecule type" value="Genomic_DNA"/>
</dbReference>
<keyword evidence="7 12" id="KW-0418">Kinase</keyword>
<evidence type="ECO:0000256" key="8">
    <source>
        <dbReference type="ARBA" id="ARBA00022989"/>
    </source>
</evidence>
<organism evidence="12 13">
    <name type="scientific">Peptoniphilus ovalis</name>
    <dbReference type="NCBI Taxonomy" id="2841503"/>
    <lineage>
        <taxon>Bacteria</taxon>
        <taxon>Bacillati</taxon>
        <taxon>Bacillota</taxon>
        <taxon>Tissierellia</taxon>
        <taxon>Tissierellales</taxon>
        <taxon>Peptoniphilaceae</taxon>
        <taxon>Peptoniphilus</taxon>
    </lineage>
</organism>
<evidence type="ECO:0000256" key="7">
    <source>
        <dbReference type="ARBA" id="ARBA00022777"/>
    </source>
</evidence>
<dbReference type="InterPro" id="IPR050351">
    <property type="entry name" value="BphY/WalK/GraS-like"/>
</dbReference>
<evidence type="ECO:0000256" key="5">
    <source>
        <dbReference type="ARBA" id="ARBA00022679"/>
    </source>
</evidence>
<feature type="transmembrane region" description="Helical" evidence="10">
    <location>
        <begin position="15"/>
        <end position="34"/>
    </location>
</feature>
<dbReference type="Proteomes" id="UP000783742">
    <property type="component" value="Unassembled WGS sequence"/>
</dbReference>
<keyword evidence="9 10" id="KW-0472">Membrane</keyword>